<dbReference type="Pfam" id="PF00293">
    <property type="entry name" value="NUDIX"/>
    <property type="match status" value="1"/>
</dbReference>
<evidence type="ECO:0000313" key="11">
    <source>
        <dbReference type="Proteomes" id="UP000236724"/>
    </source>
</evidence>
<dbReference type="GO" id="GO:0005829">
    <property type="term" value="C:cytosol"/>
    <property type="evidence" value="ECO:0007669"/>
    <property type="project" value="TreeGrafter"/>
</dbReference>
<evidence type="ECO:0000313" key="10">
    <source>
        <dbReference type="EMBL" id="SEH06554.1"/>
    </source>
</evidence>
<feature type="domain" description="Nudix hydrolase" evidence="9">
    <location>
        <begin position="35"/>
        <end position="164"/>
    </location>
</feature>
<evidence type="ECO:0000256" key="1">
    <source>
        <dbReference type="ARBA" id="ARBA00000847"/>
    </source>
</evidence>
<evidence type="ECO:0000259" key="9">
    <source>
        <dbReference type="PROSITE" id="PS51462"/>
    </source>
</evidence>
<evidence type="ECO:0000256" key="5">
    <source>
        <dbReference type="ARBA" id="ARBA00022801"/>
    </source>
</evidence>
<dbReference type="PROSITE" id="PS51462">
    <property type="entry name" value="NUDIX"/>
    <property type="match status" value="1"/>
</dbReference>
<dbReference type="InterPro" id="IPR000086">
    <property type="entry name" value="NUDIX_hydrolase_dom"/>
</dbReference>
<reference evidence="10 11" key="1">
    <citation type="submission" date="2016-10" db="EMBL/GenBank/DDBJ databases">
        <authorList>
            <person name="de Groot N.N."/>
        </authorList>
    </citation>
    <scope>NUCLEOTIDE SEQUENCE [LARGE SCALE GENOMIC DNA]</scope>
    <source>
        <strain evidence="10">MBHS1</strain>
    </source>
</reference>
<dbReference type="InterPro" id="IPR020084">
    <property type="entry name" value="NUDIX_hydrolase_CS"/>
</dbReference>
<dbReference type="Gene3D" id="3.90.79.10">
    <property type="entry name" value="Nucleoside Triphosphate Pyrophosphohydrolase"/>
    <property type="match status" value="1"/>
</dbReference>
<comment type="similarity">
    <text evidence="3">Belongs to the Nudix hydrolase family. NudK subfamily.</text>
</comment>
<keyword evidence="5 8" id="KW-0378">Hydrolase</keyword>
<keyword evidence="11" id="KW-1185">Reference proteome</keyword>
<evidence type="ECO:0000256" key="2">
    <source>
        <dbReference type="ARBA" id="ARBA00001946"/>
    </source>
</evidence>
<proteinExistence type="inferred from homology"/>
<dbReference type="GO" id="GO:0016462">
    <property type="term" value="F:pyrophosphatase activity"/>
    <property type="evidence" value="ECO:0007669"/>
    <property type="project" value="UniProtKB-ARBA"/>
</dbReference>
<evidence type="ECO:0000256" key="4">
    <source>
        <dbReference type="ARBA" id="ARBA00016377"/>
    </source>
</evidence>
<dbReference type="PANTHER" id="PTHR11839:SF18">
    <property type="entry name" value="NUDIX HYDROLASE DOMAIN-CONTAINING PROTEIN"/>
    <property type="match status" value="1"/>
</dbReference>
<evidence type="ECO:0000256" key="8">
    <source>
        <dbReference type="RuleBase" id="RU003476"/>
    </source>
</evidence>
<dbReference type="EMBL" id="FMSV02000498">
    <property type="protein sequence ID" value="SEH06554.1"/>
    <property type="molecule type" value="Genomic_DNA"/>
</dbReference>
<accession>A0A1H6FBY9</accession>
<dbReference type="InterPro" id="IPR020476">
    <property type="entry name" value="Nudix_hydrolase"/>
</dbReference>
<evidence type="ECO:0000256" key="6">
    <source>
        <dbReference type="ARBA" id="ARBA00032162"/>
    </source>
</evidence>
<name>A0A1H6FBY9_9GAMM</name>
<dbReference type="InterPro" id="IPR015797">
    <property type="entry name" value="NUDIX_hydrolase-like_dom_sf"/>
</dbReference>
<dbReference type="PRINTS" id="PR00502">
    <property type="entry name" value="NUDIXFAMILY"/>
</dbReference>
<dbReference type="RefSeq" id="WP_103920318.1">
    <property type="nucleotide sequence ID" value="NZ_FMSV02000498.1"/>
</dbReference>
<evidence type="ECO:0000256" key="7">
    <source>
        <dbReference type="ARBA" id="ARBA00032272"/>
    </source>
</evidence>
<sequence length="172" mass="19676">MSYIQRKAIYQGHIVDVGLETFQPEGHEPFEFEIVRHPGGAAVVALNEQNQVCLLRQYRPAVNGWIWEIPAGKIDFEEPPRQTAERELQEEVGLQANDWDDLGDMFSSPGFCNEIVSLYLARTLTQGAHNREPHELMEVHWVDFSTALEWAQSNKIRDAKTVIALYRSQALL</sequence>
<gene>
    <name evidence="10" type="primary">nudF</name>
    <name evidence="10" type="ORF">MBHS_02417</name>
</gene>
<dbReference type="SUPFAM" id="SSF55811">
    <property type="entry name" value="Nudix"/>
    <property type="match status" value="1"/>
</dbReference>
<comment type="cofactor">
    <cofactor evidence="2">
        <name>Mg(2+)</name>
        <dbReference type="ChEBI" id="CHEBI:18420"/>
    </cofactor>
</comment>
<dbReference type="PROSITE" id="PS00893">
    <property type="entry name" value="NUDIX_BOX"/>
    <property type="match status" value="1"/>
</dbReference>
<comment type="catalytic activity">
    <reaction evidence="1">
        <text>GDP-alpha-D-mannose + H2O = alpha-D-mannose 1-phosphate + GMP + 2 H(+)</text>
        <dbReference type="Rhea" id="RHEA:27978"/>
        <dbReference type="ChEBI" id="CHEBI:15377"/>
        <dbReference type="ChEBI" id="CHEBI:15378"/>
        <dbReference type="ChEBI" id="CHEBI:57527"/>
        <dbReference type="ChEBI" id="CHEBI:58115"/>
        <dbReference type="ChEBI" id="CHEBI:58409"/>
    </reaction>
</comment>
<protein>
    <recommendedName>
        <fullName evidence="4">GDP-mannose pyrophosphatase</fullName>
    </recommendedName>
    <alternativeName>
        <fullName evidence="6">GDP-mannose hydrolase</fullName>
    </alternativeName>
    <alternativeName>
        <fullName evidence="7">GDPMK</fullName>
    </alternativeName>
</protein>
<dbReference type="Proteomes" id="UP000236724">
    <property type="component" value="Unassembled WGS sequence"/>
</dbReference>
<dbReference type="OrthoDB" id="5292471at2"/>
<dbReference type="CDD" id="cd03424">
    <property type="entry name" value="NUDIX_ADPRase_Nudt5_UGPPase_Nudt14"/>
    <property type="match status" value="1"/>
</dbReference>
<dbReference type="PANTHER" id="PTHR11839">
    <property type="entry name" value="UDP/ADP-SUGAR PYROPHOSPHATASE"/>
    <property type="match status" value="1"/>
</dbReference>
<dbReference type="GO" id="GO:0006753">
    <property type="term" value="P:nucleoside phosphate metabolic process"/>
    <property type="evidence" value="ECO:0007669"/>
    <property type="project" value="TreeGrafter"/>
</dbReference>
<dbReference type="GO" id="GO:0019693">
    <property type="term" value="P:ribose phosphate metabolic process"/>
    <property type="evidence" value="ECO:0007669"/>
    <property type="project" value="TreeGrafter"/>
</dbReference>
<dbReference type="AlphaFoldDB" id="A0A1H6FBY9"/>
<organism evidence="10 11">
    <name type="scientific">Candidatus Venteria ishoeyi</name>
    <dbReference type="NCBI Taxonomy" id="1899563"/>
    <lineage>
        <taxon>Bacteria</taxon>
        <taxon>Pseudomonadati</taxon>
        <taxon>Pseudomonadota</taxon>
        <taxon>Gammaproteobacteria</taxon>
        <taxon>Thiotrichales</taxon>
        <taxon>Thiotrichaceae</taxon>
        <taxon>Venteria</taxon>
    </lineage>
</organism>
<evidence type="ECO:0000256" key="3">
    <source>
        <dbReference type="ARBA" id="ARBA00007275"/>
    </source>
</evidence>